<organism evidence="1 2">
    <name type="scientific">Streptacidiphilus fuscans</name>
    <dbReference type="NCBI Taxonomy" id="2789292"/>
    <lineage>
        <taxon>Bacteria</taxon>
        <taxon>Bacillati</taxon>
        <taxon>Actinomycetota</taxon>
        <taxon>Actinomycetes</taxon>
        <taxon>Kitasatosporales</taxon>
        <taxon>Streptomycetaceae</taxon>
        <taxon>Streptacidiphilus</taxon>
    </lineage>
</organism>
<name>A0A931BEB1_9ACTN</name>
<dbReference type="Proteomes" id="UP000657385">
    <property type="component" value="Unassembled WGS sequence"/>
</dbReference>
<proteinExistence type="predicted"/>
<dbReference type="EMBL" id="JADPRT010000013">
    <property type="protein sequence ID" value="MBF9071880.1"/>
    <property type="molecule type" value="Genomic_DNA"/>
</dbReference>
<dbReference type="AlphaFoldDB" id="A0A931BEB1"/>
<evidence type="ECO:0000313" key="2">
    <source>
        <dbReference type="Proteomes" id="UP000657385"/>
    </source>
</evidence>
<sequence>MSTALGDWIPADLLAVAGRLPLPYRAHTMTLTVRRQDAAGTWAEVSRREVSARTGDSTQALAFPPCACPHCSGATARPGGR</sequence>
<keyword evidence="2" id="KW-1185">Reference proteome</keyword>
<comment type="caution">
    <text evidence="1">The sequence shown here is derived from an EMBL/GenBank/DDBJ whole genome shotgun (WGS) entry which is preliminary data.</text>
</comment>
<protein>
    <submittedName>
        <fullName evidence="1">Uncharacterized protein</fullName>
    </submittedName>
</protein>
<accession>A0A931BEB1</accession>
<evidence type="ECO:0000313" key="1">
    <source>
        <dbReference type="EMBL" id="MBF9071880.1"/>
    </source>
</evidence>
<reference evidence="1" key="1">
    <citation type="submission" date="2020-11" db="EMBL/GenBank/DDBJ databases">
        <title>Isolation and identification of active actinomycetes.</title>
        <authorList>
            <person name="Yu B."/>
        </authorList>
    </citation>
    <scope>NUCLEOTIDE SEQUENCE</scope>
    <source>
        <strain evidence="1">NEAU-YB345</strain>
    </source>
</reference>
<gene>
    <name evidence="1" type="ORF">I2501_28035</name>
</gene>
<dbReference type="RefSeq" id="WP_196197035.1">
    <property type="nucleotide sequence ID" value="NZ_JADPRT010000013.1"/>
</dbReference>